<dbReference type="SUPFAM" id="SSF51445">
    <property type="entry name" value="(Trans)glycosidases"/>
    <property type="match status" value="1"/>
</dbReference>
<gene>
    <name evidence="11" type="ORF">AJ80_01562</name>
</gene>
<evidence type="ECO:0000256" key="8">
    <source>
        <dbReference type="ARBA" id="ARBA00023295"/>
    </source>
</evidence>
<evidence type="ECO:0000256" key="2">
    <source>
        <dbReference type="ARBA" id="ARBA00004613"/>
    </source>
</evidence>
<dbReference type="STRING" id="1447883.A0A2B7YYN1"/>
<evidence type="ECO:0000256" key="9">
    <source>
        <dbReference type="SAM" id="SignalP"/>
    </source>
</evidence>
<evidence type="ECO:0000256" key="5">
    <source>
        <dbReference type="ARBA" id="ARBA00022525"/>
    </source>
</evidence>
<comment type="caution">
    <text evidence="11">The sequence shown here is derived from an EMBL/GenBank/DDBJ whole genome shotgun (WGS) entry which is preliminary data.</text>
</comment>
<dbReference type="InterPro" id="IPR017853">
    <property type="entry name" value="GH"/>
</dbReference>
<evidence type="ECO:0000256" key="7">
    <source>
        <dbReference type="ARBA" id="ARBA00022801"/>
    </source>
</evidence>
<dbReference type="InterPro" id="IPR045053">
    <property type="entry name" value="MAN-like"/>
</dbReference>
<evidence type="ECO:0000256" key="6">
    <source>
        <dbReference type="ARBA" id="ARBA00022729"/>
    </source>
</evidence>
<dbReference type="EMBL" id="PDNA01000013">
    <property type="protein sequence ID" value="PGH26796.1"/>
    <property type="molecule type" value="Genomic_DNA"/>
</dbReference>
<dbReference type="Pfam" id="PF26410">
    <property type="entry name" value="GH5_mannosidase"/>
    <property type="match status" value="1"/>
</dbReference>
<comment type="similarity">
    <text evidence="3">Belongs to the glycosyl hydrolase 5 (cellulase A) family.</text>
</comment>
<dbReference type="InterPro" id="IPR001547">
    <property type="entry name" value="Glyco_hydro_5"/>
</dbReference>
<evidence type="ECO:0000256" key="4">
    <source>
        <dbReference type="ARBA" id="ARBA00012706"/>
    </source>
</evidence>
<feature type="signal peptide" evidence="9">
    <location>
        <begin position="1"/>
        <end position="20"/>
    </location>
</feature>
<keyword evidence="5" id="KW-0964">Secreted</keyword>
<evidence type="ECO:0000313" key="11">
    <source>
        <dbReference type="EMBL" id="PGH26796.1"/>
    </source>
</evidence>
<reference evidence="11 12" key="1">
    <citation type="submission" date="2017-10" db="EMBL/GenBank/DDBJ databases">
        <title>Comparative genomics in systemic dimorphic fungi from Ajellomycetaceae.</title>
        <authorList>
            <person name="Munoz J.F."/>
            <person name="Mcewen J.G."/>
            <person name="Clay O.K."/>
            <person name="Cuomo C.A."/>
        </authorList>
    </citation>
    <scope>NUCLEOTIDE SEQUENCE [LARGE SCALE GENOMIC DNA]</scope>
    <source>
        <strain evidence="11 12">UAMH7299</strain>
    </source>
</reference>
<dbReference type="PANTHER" id="PTHR31451">
    <property type="match status" value="1"/>
</dbReference>
<keyword evidence="8" id="KW-0326">Glycosidase</keyword>
<feature type="chain" id="PRO_5012609081" description="mannan endo-1,4-beta-mannosidase" evidence="9">
    <location>
        <begin position="21"/>
        <end position="407"/>
    </location>
</feature>
<dbReference type="EC" id="3.2.1.78" evidence="4"/>
<dbReference type="GO" id="GO:0016985">
    <property type="term" value="F:mannan endo-1,4-beta-mannosidase activity"/>
    <property type="evidence" value="ECO:0007669"/>
    <property type="project" value="UniProtKB-EC"/>
</dbReference>
<dbReference type="PANTHER" id="PTHR31451:SF21">
    <property type="entry name" value="MANNAN ENDO-1,4-BETA-MANNOSIDASE C"/>
    <property type="match status" value="1"/>
</dbReference>
<sequence length="407" mass="46015">MRLDFTTLLGLSALASKVAAAPSHGSKGFVTTKGTDFYLDGKKFIYAGTNAYYFPFNEKASDVELGMRTAKAAGLKVFRTWGFNDKNVTYIEDGLPQYGGEGAGATDNVMQWWDNGKSTIDIDPFDKVVAAAEKTGIKLIVALTNNWADYGGMDVYTVNLGYKYHDDFYRQPVIKAAFKRYVKALVTRHKNSPAIMAWELGNEPRCGADGVRNLPRSENDCNPEVMGKWIDEMSTYIKSIDKKHLVTWGGEGGFNIESDDWAYNGSDGSDFDHELTLKNIDFGTFHSYPDWWSKTVPWTNQWIKDHAKSGRKARKPVIHEEYGWLTDAGRLEYLDQVSNITRLEAVGGWQEITRAEKMSDNYWQFGFSGYSYGRNHDDGFTIFLDDPEAKQLVYEHARKVNALNKKC</sequence>
<feature type="domain" description="Glycoside hydrolase family 5" evidence="10">
    <location>
        <begin position="28"/>
        <end position="332"/>
    </location>
</feature>
<keyword evidence="6 9" id="KW-0732">Signal</keyword>
<comment type="catalytic activity">
    <reaction evidence="1">
        <text>Random hydrolysis of (1-&gt;4)-beta-D-mannosidic linkages in mannans, galactomannans and glucomannans.</text>
        <dbReference type="EC" id="3.2.1.78"/>
    </reaction>
</comment>
<dbReference type="AlphaFoldDB" id="A0A2B7YYN1"/>
<dbReference type="Proteomes" id="UP000224634">
    <property type="component" value="Unassembled WGS sequence"/>
</dbReference>
<evidence type="ECO:0000259" key="10">
    <source>
        <dbReference type="Pfam" id="PF26410"/>
    </source>
</evidence>
<name>A0A2B7YYN1_POLH7</name>
<proteinExistence type="inferred from homology"/>
<evidence type="ECO:0000256" key="1">
    <source>
        <dbReference type="ARBA" id="ARBA00001678"/>
    </source>
</evidence>
<keyword evidence="12" id="KW-1185">Reference proteome</keyword>
<organism evidence="11 12">
    <name type="scientific">Polytolypa hystricis (strain UAMH7299)</name>
    <dbReference type="NCBI Taxonomy" id="1447883"/>
    <lineage>
        <taxon>Eukaryota</taxon>
        <taxon>Fungi</taxon>
        <taxon>Dikarya</taxon>
        <taxon>Ascomycota</taxon>
        <taxon>Pezizomycotina</taxon>
        <taxon>Eurotiomycetes</taxon>
        <taxon>Eurotiomycetidae</taxon>
        <taxon>Onygenales</taxon>
        <taxon>Onygenales incertae sedis</taxon>
        <taxon>Polytolypa</taxon>
    </lineage>
</organism>
<dbReference type="GO" id="GO:0046355">
    <property type="term" value="P:mannan catabolic process"/>
    <property type="evidence" value="ECO:0007669"/>
    <property type="project" value="UniProtKB-ARBA"/>
</dbReference>
<dbReference type="GO" id="GO:0005576">
    <property type="term" value="C:extracellular region"/>
    <property type="evidence" value="ECO:0007669"/>
    <property type="project" value="UniProtKB-SubCell"/>
</dbReference>
<comment type="subcellular location">
    <subcellularLocation>
        <location evidence="2">Secreted</location>
    </subcellularLocation>
</comment>
<protein>
    <recommendedName>
        <fullName evidence="4">mannan endo-1,4-beta-mannosidase</fullName>
        <ecNumber evidence="4">3.2.1.78</ecNumber>
    </recommendedName>
</protein>
<dbReference type="OrthoDB" id="406631at2759"/>
<dbReference type="Gene3D" id="3.20.20.80">
    <property type="entry name" value="Glycosidases"/>
    <property type="match status" value="1"/>
</dbReference>
<keyword evidence="7" id="KW-0378">Hydrolase</keyword>
<accession>A0A2B7YYN1</accession>
<evidence type="ECO:0000256" key="3">
    <source>
        <dbReference type="ARBA" id="ARBA00005641"/>
    </source>
</evidence>
<evidence type="ECO:0000313" key="12">
    <source>
        <dbReference type="Proteomes" id="UP000224634"/>
    </source>
</evidence>
<dbReference type="FunFam" id="3.20.20.80:FF:000076">
    <property type="entry name" value="Mannan endo-1,4-beta-mannosidase A"/>
    <property type="match status" value="1"/>
</dbReference>